<keyword evidence="3" id="KW-1185">Reference proteome</keyword>
<reference evidence="2 3" key="2">
    <citation type="submission" date="2016-03" db="EMBL/GenBank/DDBJ databases">
        <title>EvidentialGene: Evidence-directed Construction of Genes on Genomes.</title>
        <authorList>
            <person name="Gilbert D.G."/>
            <person name="Choi J.-H."/>
            <person name="Mockaitis K."/>
            <person name="Colbourne J."/>
            <person name="Pfrender M."/>
        </authorList>
    </citation>
    <scope>NUCLEOTIDE SEQUENCE [LARGE SCALE GENOMIC DNA]</scope>
    <source>
        <strain evidence="2 3">Xinb3</strain>
        <tissue evidence="2">Complete organism</tissue>
    </source>
</reference>
<dbReference type="AlphaFoldDB" id="A0A0P6H4H4"/>
<dbReference type="EMBL" id="GDIQ01034783">
    <property type="protein sequence ID" value="JAN59954.1"/>
    <property type="molecule type" value="Transcribed_RNA"/>
</dbReference>
<reference evidence="1" key="1">
    <citation type="submission" date="2015-10" db="EMBL/GenBank/DDBJ databases">
        <title>EvidentialGene: Evidence-directed Construction of Complete mRNA Transcriptomes without Genomes.</title>
        <authorList>
            <person name="Gilbert D.G."/>
        </authorList>
    </citation>
    <scope>NUCLEOTIDE SEQUENCE</scope>
</reference>
<proteinExistence type="predicted"/>
<dbReference type="Proteomes" id="UP000076858">
    <property type="component" value="Unassembled WGS sequence"/>
</dbReference>
<dbReference type="EMBL" id="LRGB01001569">
    <property type="protein sequence ID" value="KZS11772.1"/>
    <property type="molecule type" value="Genomic_DNA"/>
</dbReference>
<accession>A0A0P6H4H4</accession>
<evidence type="ECO:0000313" key="3">
    <source>
        <dbReference type="Proteomes" id="UP000076858"/>
    </source>
</evidence>
<sequence>MTITHPCILRRNLIQLWMSIIYDVLKNSSSTNRPPEIGSRLHFKPLILK</sequence>
<name>A0A0P6H4H4_9CRUS</name>
<evidence type="ECO:0000313" key="2">
    <source>
        <dbReference type="EMBL" id="KZS11772.1"/>
    </source>
</evidence>
<protein>
    <submittedName>
        <fullName evidence="1">Uncharacterized protein</fullName>
    </submittedName>
</protein>
<gene>
    <name evidence="2" type="ORF">APZ42_023481</name>
</gene>
<evidence type="ECO:0000313" key="1">
    <source>
        <dbReference type="EMBL" id="JAN59954.1"/>
    </source>
</evidence>
<organism evidence="1">
    <name type="scientific">Daphnia magna</name>
    <dbReference type="NCBI Taxonomy" id="35525"/>
    <lineage>
        <taxon>Eukaryota</taxon>
        <taxon>Metazoa</taxon>
        <taxon>Ecdysozoa</taxon>
        <taxon>Arthropoda</taxon>
        <taxon>Crustacea</taxon>
        <taxon>Branchiopoda</taxon>
        <taxon>Diplostraca</taxon>
        <taxon>Cladocera</taxon>
        <taxon>Anomopoda</taxon>
        <taxon>Daphniidae</taxon>
        <taxon>Daphnia</taxon>
    </lineage>
</organism>